<dbReference type="Proteomes" id="UP000521943">
    <property type="component" value="Unassembled WGS sequence"/>
</dbReference>
<feature type="compositionally biased region" description="Acidic residues" evidence="1">
    <location>
        <begin position="768"/>
        <end position="786"/>
    </location>
</feature>
<comment type="caution">
    <text evidence="2">The sequence shown here is derived from an EMBL/GenBank/DDBJ whole genome shotgun (WGS) entry which is preliminary data.</text>
</comment>
<evidence type="ECO:0000256" key="1">
    <source>
        <dbReference type="SAM" id="MobiDB-lite"/>
    </source>
</evidence>
<sequence>MKCRLLTASVSTLFALHYHEYNSQIYLEIYTYFAELRKDDQGIAAALLAQGLVPTAPYTPSSAFTVRTLELYRALHLRSPSLALQPFIKGLCDLQGIPFRRTFSDMFNNAYDLYLAILQEVEELVLRALGRSEAVWRVKNACPCCTYRLEGETKLRFGMLVTMDGNNSLRRLARCEIVGDVGEDGRPVLGPMRGVRDDRKVSQRYYLTRDEVNRWARPPDPADPLAPQEDAAFEEFEGEPSNPCASRWHNMSSESTAKMWGIFDETGIFLCLCRHGFILVVSDMVQTGEQSKYPLATVATLLDTFGSDIGCGYDIGCKFASTITHSKLAAKAKEKNFTSLVGAFHGHAHNRLCQLSNLALYVEGMGLEDLEGCERMFSKSNQLAPSLRYASGFHREQKIEQYFKHMDSHETIANLSKFLIDNYNQALEILSEQDDLKRRMREHGITNETVFVEWLEEERQYLAGLKDEPVDETLEMDYYQALVDLDANSTSLAEKRSKIHIYVPPAPPSTAPKKPQGKRVRSPETELRHAVELHAKSLATVMDLEVRLDIKTRWKKGSEKWVAAADLVSKRRYQLCLDRLESLVVARVFELGKMNMAKTGRTHISKSLQSRSQAIRTALERYNAAANAMKPRRQNLSWDQVVEYAFLADFDLLRDSRQDVRTRPWAQPGPRSIMHQHFKIIRAREEIQRLDIEIRRLITYMQDERAFLQHAESSTSRSTPIAITHHIRQYARQRTLFFNLHLGRLEKLKLKVPGVAPSLIPGAKAVADDDSDESSGDEQEDREADLDAALAIGD</sequence>
<dbReference type="Pfam" id="PF18758">
    <property type="entry name" value="KDZ"/>
    <property type="match status" value="1"/>
</dbReference>
<name>A0A8H6H9Z5_9AGAR</name>
<feature type="region of interest" description="Disordered" evidence="1">
    <location>
        <begin position="761"/>
        <end position="794"/>
    </location>
</feature>
<gene>
    <name evidence="2" type="ORF">DFP72DRAFT_830692</name>
</gene>
<dbReference type="InterPro" id="IPR040521">
    <property type="entry name" value="KDZ"/>
</dbReference>
<proteinExistence type="predicted"/>
<dbReference type="EMBL" id="JACGCI010000188">
    <property type="protein sequence ID" value="KAF6742282.1"/>
    <property type="molecule type" value="Genomic_DNA"/>
</dbReference>
<dbReference type="PANTHER" id="PTHR33096:SF1">
    <property type="entry name" value="CXC1-LIKE CYSTEINE CLUSTER ASSOCIATED WITH KDZ TRANSPOSASES DOMAIN-CONTAINING PROTEIN"/>
    <property type="match status" value="1"/>
</dbReference>
<evidence type="ECO:0000313" key="3">
    <source>
        <dbReference type="Proteomes" id="UP000521943"/>
    </source>
</evidence>
<reference evidence="2 3" key="1">
    <citation type="submission" date="2020-07" db="EMBL/GenBank/DDBJ databases">
        <title>Comparative genomics of pyrophilous fungi reveals a link between fire events and developmental genes.</title>
        <authorList>
            <consortium name="DOE Joint Genome Institute"/>
            <person name="Steindorff A.S."/>
            <person name="Carver A."/>
            <person name="Calhoun S."/>
            <person name="Stillman K."/>
            <person name="Liu H."/>
            <person name="Lipzen A."/>
            <person name="Pangilinan J."/>
            <person name="Labutti K."/>
            <person name="Bruns T.D."/>
            <person name="Grigoriev I.V."/>
        </authorList>
    </citation>
    <scope>NUCLEOTIDE SEQUENCE [LARGE SCALE GENOMIC DNA]</scope>
    <source>
        <strain evidence="2 3">CBS 144469</strain>
    </source>
</reference>
<protein>
    <recommendedName>
        <fullName evidence="4">CxC1-like cysteine cluster associated with KDZ transposases domain-containing protein</fullName>
    </recommendedName>
</protein>
<keyword evidence="3" id="KW-1185">Reference proteome</keyword>
<dbReference type="OrthoDB" id="3246730at2759"/>
<evidence type="ECO:0000313" key="2">
    <source>
        <dbReference type="EMBL" id="KAF6742282.1"/>
    </source>
</evidence>
<dbReference type="AlphaFoldDB" id="A0A8H6H9Z5"/>
<evidence type="ECO:0008006" key="4">
    <source>
        <dbReference type="Google" id="ProtNLM"/>
    </source>
</evidence>
<dbReference type="PANTHER" id="PTHR33096">
    <property type="entry name" value="CXC2 DOMAIN-CONTAINING PROTEIN"/>
    <property type="match status" value="1"/>
</dbReference>
<organism evidence="2 3">
    <name type="scientific">Ephemerocybe angulata</name>
    <dbReference type="NCBI Taxonomy" id="980116"/>
    <lineage>
        <taxon>Eukaryota</taxon>
        <taxon>Fungi</taxon>
        <taxon>Dikarya</taxon>
        <taxon>Basidiomycota</taxon>
        <taxon>Agaricomycotina</taxon>
        <taxon>Agaricomycetes</taxon>
        <taxon>Agaricomycetidae</taxon>
        <taxon>Agaricales</taxon>
        <taxon>Agaricineae</taxon>
        <taxon>Psathyrellaceae</taxon>
        <taxon>Ephemerocybe</taxon>
    </lineage>
</organism>
<accession>A0A8H6H9Z5</accession>